<comment type="caution">
    <text evidence="2">The sequence shown here is derived from an EMBL/GenBank/DDBJ whole genome shotgun (WGS) entry which is preliminary data.</text>
</comment>
<keyword evidence="1" id="KW-0732">Signal</keyword>
<feature type="signal peptide" evidence="1">
    <location>
        <begin position="1"/>
        <end position="28"/>
    </location>
</feature>
<organism evidence="2 3">
    <name type="scientific">Candidatus Ozemobacter sibiricus</name>
    <dbReference type="NCBI Taxonomy" id="2268124"/>
    <lineage>
        <taxon>Bacteria</taxon>
        <taxon>Candidatus Ozemobacteria</taxon>
        <taxon>Candidatus Ozemobacterales</taxon>
        <taxon>Candidatus Ozemobacteraceae</taxon>
        <taxon>Candidatus Ozemobacter</taxon>
    </lineage>
</organism>
<protein>
    <submittedName>
        <fullName evidence="2">Uncharacterized protein</fullName>
    </submittedName>
</protein>
<sequence>MVWQTLKRWSAAVLLAAQIVVLAPRAPAQTPDLQLRLSSEDRARPPLPALGEFRISLDSQVLAPERGFDLIADEFDVPTFRSPSRGQLVLRSEPWSMADPARPTPRSPSRERQIHNFTSTLTWNAGYLQGAPAPTGTPEPRALGASQRRGRWAVYGEVARQDVPPLPAAAPDTTRIPLPARPLANLVAGDGATRQAGTRPLDPRGAPESASSFLLNNYYLEAIYNFLPTVQGKVSYNRAVAETIDQNQKIQVEGIVEAGKDVVIKAGYRNESVPELKHRRNANDTKVWTEFILKF</sequence>
<feature type="chain" id="PRO_5016653044" evidence="1">
    <location>
        <begin position="29"/>
        <end position="295"/>
    </location>
</feature>
<evidence type="ECO:0000313" key="3">
    <source>
        <dbReference type="Proteomes" id="UP000252355"/>
    </source>
</evidence>
<reference evidence="2 3" key="1">
    <citation type="submission" date="2018-05" db="EMBL/GenBank/DDBJ databases">
        <title>A metagenomic window into the 2 km-deep terrestrial subsurface aquifer revealed taxonomically and functionally diverse microbial community comprising novel uncultured bacterial lineages.</title>
        <authorList>
            <person name="Kadnikov V.V."/>
            <person name="Mardanov A.V."/>
            <person name="Beletsky A.V."/>
            <person name="Banks D."/>
            <person name="Pimenov N.V."/>
            <person name="Frank Y.A."/>
            <person name="Karnachuk O.V."/>
            <person name="Ravin N.V."/>
        </authorList>
    </citation>
    <scope>NUCLEOTIDE SEQUENCE [LARGE SCALE GENOMIC DNA]</scope>
    <source>
        <strain evidence="2">BY5</strain>
    </source>
</reference>
<evidence type="ECO:0000313" key="2">
    <source>
        <dbReference type="EMBL" id="RCK78660.1"/>
    </source>
</evidence>
<accession>A0A367ZKT9</accession>
<proteinExistence type="predicted"/>
<dbReference type="AlphaFoldDB" id="A0A367ZKT9"/>
<dbReference type="EMBL" id="QOQW01000020">
    <property type="protein sequence ID" value="RCK78660.1"/>
    <property type="molecule type" value="Genomic_DNA"/>
</dbReference>
<dbReference type="Proteomes" id="UP000252355">
    <property type="component" value="Unassembled WGS sequence"/>
</dbReference>
<evidence type="ECO:0000256" key="1">
    <source>
        <dbReference type="SAM" id="SignalP"/>
    </source>
</evidence>
<gene>
    <name evidence="2" type="ORF">OZSIB_1187</name>
</gene>
<name>A0A367ZKT9_9BACT</name>